<dbReference type="InterPro" id="IPR027417">
    <property type="entry name" value="P-loop_NTPase"/>
</dbReference>
<dbReference type="InterPro" id="IPR050445">
    <property type="entry name" value="Bact_polysacc_biosynth/exp"/>
</dbReference>
<dbReference type="PANTHER" id="PTHR32309">
    <property type="entry name" value="TYROSINE-PROTEIN KINASE"/>
    <property type="match status" value="1"/>
</dbReference>
<name>E1I9K1_9CHLR</name>
<sequence>MAKQRKKAPEIDLSQALTVSALDGRLNHTFAPDVIQSFRYMATNLTLNNELPARIALIAALRGEGVTHTAVALGATIASDTGRRICVVELNWWAPGMLNLLDPRRANLATPKKKKKNMPSTESSEPLLPDLPRIEHVLAGEADLDAAIIHTNIPTLDLIPAGDIPVSRRPATARCSTLRDVLTQLTKRYDHLLLDVPAVRITSDAIVLAALSSACIVVTQQGTTSITPVQQALDDVKTLSILGVVLNKVTIYMPDWIRGLVPQD</sequence>
<evidence type="ECO:0000313" key="1">
    <source>
        <dbReference type="EMBL" id="EFO82079.1"/>
    </source>
</evidence>
<reference evidence="1 2" key="1">
    <citation type="journal article" date="2011" name="J. Bacteriol.">
        <title>Draft genome sequence of the anoxygenic filamentous phototrophic bacterium Oscillochloris trichoides subsp. DG-6.</title>
        <authorList>
            <person name="Kuznetsov B.B."/>
            <person name="Ivanovsky R.N."/>
            <person name="Keppen O.I."/>
            <person name="Sukhacheva M.V."/>
            <person name="Bumazhkin B.K."/>
            <person name="Patutina E.O."/>
            <person name="Beletsky A.V."/>
            <person name="Mardanov A.V."/>
            <person name="Baslerov R.V."/>
            <person name="Panteleeva A.N."/>
            <person name="Kolganova T.V."/>
            <person name="Ravin N.V."/>
            <person name="Skryabin K.G."/>
        </authorList>
    </citation>
    <scope>NUCLEOTIDE SEQUENCE [LARGE SCALE GENOMIC DNA]</scope>
    <source>
        <strain evidence="1 2">DG-6</strain>
    </source>
</reference>
<dbReference type="SUPFAM" id="SSF52540">
    <property type="entry name" value="P-loop containing nucleoside triphosphate hydrolases"/>
    <property type="match status" value="1"/>
</dbReference>
<keyword evidence="2" id="KW-1185">Reference proteome</keyword>
<organism evidence="1 2">
    <name type="scientific">Oscillochloris trichoides DG-6</name>
    <dbReference type="NCBI Taxonomy" id="765420"/>
    <lineage>
        <taxon>Bacteria</taxon>
        <taxon>Bacillati</taxon>
        <taxon>Chloroflexota</taxon>
        <taxon>Chloroflexia</taxon>
        <taxon>Chloroflexales</taxon>
        <taxon>Chloroflexineae</taxon>
        <taxon>Oscillochloridaceae</taxon>
        <taxon>Oscillochloris</taxon>
    </lineage>
</organism>
<dbReference type="Gene3D" id="3.40.50.300">
    <property type="entry name" value="P-loop containing nucleotide triphosphate hydrolases"/>
    <property type="match status" value="1"/>
</dbReference>
<dbReference type="EMBL" id="ADVR01000001">
    <property type="protein sequence ID" value="EFO82079.1"/>
    <property type="molecule type" value="Genomic_DNA"/>
</dbReference>
<protein>
    <submittedName>
        <fullName evidence="1">ATPase involved in chromosome partitioning-like protein</fullName>
    </submittedName>
</protein>
<dbReference type="HOGENOM" id="CLU_1072385_0_0_0"/>
<evidence type="ECO:0000313" key="2">
    <source>
        <dbReference type="Proteomes" id="UP000054010"/>
    </source>
</evidence>
<dbReference type="STRING" id="765420.OSCT_0002"/>
<dbReference type="AlphaFoldDB" id="E1I9K1"/>
<dbReference type="Proteomes" id="UP000054010">
    <property type="component" value="Unassembled WGS sequence"/>
</dbReference>
<gene>
    <name evidence="1" type="ORF">OSCT_0002</name>
</gene>
<dbReference type="OrthoDB" id="152154at2"/>
<comment type="caution">
    <text evidence="1">The sequence shown here is derived from an EMBL/GenBank/DDBJ whole genome shotgun (WGS) entry which is preliminary data.</text>
</comment>
<dbReference type="PANTHER" id="PTHR32309:SF31">
    <property type="entry name" value="CAPSULAR EXOPOLYSACCHARIDE FAMILY"/>
    <property type="match status" value="1"/>
</dbReference>
<proteinExistence type="predicted"/>
<accession>E1I9K1</accession>
<dbReference type="eggNOG" id="COG0489">
    <property type="taxonomic scope" value="Bacteria"/>
</dbReference>